<evidence type="ECO:0000259" key="1">
    <source>
        <dbReference type="Pfam" id="PF04293"/>
    </source>
</evidence>
<keyword evidence="4" id="KW-1185">Reference proteome</keyword>
<evidence type="ECO:0000313" key="3">
    <source>
        <dbReference type="EMBL" id="MBM7615853.1"/>
    </source>
</evidence>
<dbReference type="Pfam" id="PF04293">
    <property type="entry name" value="SpoVR"/>
    <property type="match status" value="1"/>
</dbReference>
<gene>
    <name evidence="3" type="ORF">JOC73_002427</name>
</gene>
<dbReference type="EMBL" id="JAFBEE010000019">
    <property type="protein sequence ID" value="MBM7615853.1"/>
    <property type="molecule type" value="Genomic_DNA"/>
</dbReference>
<organism evidence="3 4">
    <name type="scientific">Alkaliphilus hydrothermalis</name>
    <dbReference type="NCBI Taxonomy" id="1482730"/>
    <lineage>
        <taxon>Bacteria</taxon>
        <taxon>Bacillati</taxon>
        <taxon>Bacillota</taxon>
        <taxon>Clostridia</taxon>
        <taxon>Peptostreptococcales</taxon>
        <taxon>Natronincolaceae</taxon>
        <taxon>Alkaliphilus</taxon>
    </lineage>
</organism>
<sequence length="458" mass="53941">MSMDYTVKQLETWNSKIEEIVKAEGLDCYPQEFEICSYEDMLCYESYSGMPSHYPHWSYGKAYERSKTLYSYNLKGLAYEMVINSDPCLAYLMRENTLLLQILTIAHVYGHNDFFKNNRLFAEGTRAEYTLEMFKNHANRIRNYIQDPSIGYEGVERILNAAHSIRFQTSRVVGVKKASEEERKKKLLDEYYAASKLTSILEEKKEIPFPDLNKIPLEPTEDVMGFIIDHGDLEEWEKEIMRIVKEETQYFIPQIETKVMNEGWASYWHYKILKQLDLPQALHIEFLGRHNQVIRPFLGGINPYYVGYMIFNDIEKKYGKEKIFEVRQTERDQSFIRRYLTEELCEEMNLFQYDKKSRDYEITEVADESGWREIRNTVALQVGMGGIPYIKVEELNQKDGSLLLAHEFDGRELELSYAYETLKHVRELWGKKVALRTQIGKVVKTIVCDENKKISILG</sequence>
<dbReference type="PANTHER" id="PTHR30029:SF2">
    <property type="entry name" value="STAGE V SPORULATION PROTEIN R"/>
    <property type="match status" value="1"/>
</dbReference>
<dbReference type="PANTHER" id="PTHR30029">
    <property type="entry name" value="STAGE V SPORULATION PROTEIN R"/>
    <property type="match status" value="1"/>
</dbReference>
<evidence type="ECO:0000259" key="2">
    <source>
        <dbReference type="Pfam" id="PF24755"/>
    </source>
</evidence>
<dbReference type="InterPro" id="IPR057008">
    <property type="entry name" value="SpoVR-like_C"/>
</dbReference>
<dbReference type="InterPro" id="IPR056174">
    <property type="entry name" value="SpoVR_N"/>
</dbReference>
<comment type="caution">
    <text evidence="3">The sequence shown here is derived from an EMBL/GenBank/DDBJ whole genome shotgun (WGS) entry which is preliminary data.</text>
</comment>
<reference evidence="3 4" key="1">
    <citation type="submission" date="2021-01" db="EMBL/GenBank/DDBJ databases">
        <title>Genomic Encyclopedia of Type Strains, Phase IV (KMG-IV): sequencing the most valuable type-strain genomes for metagenomic binning, comparative biology and taxonomic classification.</title>
        <authorList>
            <person name="Goeker M."/>
        </authorList>
    </citation>
    <scope>NUCLEOTIDE SEQUENCE [LARGE SCALE GENOMIC DNA]</scope>
    <source>
        <strain evidence="3 4">DSM 25890</strain>
    </source>
</reference>
<accession>A0ABS2NSD8</accession>
<evidence type="ECO:0000313" key="4">
    <source>
        <dbReference type="Proteomes" id="UP001314796"/>
    </source>
</evidence>
<protein>
    <submittedName>
        <fullName evidence="3">Stage V sporulation protein R</fullName>
    </submittedName>
</protein>
<feature type="domain" description="SpoVR protein-like N-terminal" evidence="1">
    <location>
        <begin position="4"/>
        <end position="385"/>
    </location>
</feature>
<feature type="domain" description="SpoVR-like C-terminal" evidence="2">
    <location>
        <begin position="388"/>
        <end position="437"/>
    </location>
</feature>
<dbReference type="Proteomes" id="UP001314796">
    <property type="component" value="Unassembled WGS sequence"/>
</dbReference>
<dbReference type="Pfam" id="PF24755">
    <property type="entry name" value="SpoVR_C"/>
    <property type="match status" value="1"/>
</dbReference>
<name>A0ABS2NSD8_9FIRM</name>
<dbReference type="InterPro" id="IPR007390">
    <property type="entry name" value="Spore_V_R"/>
</dbReference>
<proteinExistence type="predicted"/>